<comment type="similarity">
    <text evidence="1">Belongs to the GSP E family.</text>
</comment>
<feature type="domain" description="Bacterial type II secretion system protein E" evidence="2">
    <location>
        <begin position="317"/>
        <end position="598"/>
    </location>
</feature>
<evidence type="ECO:0000313" key="4">
    <source>
        <dbReference type="Proteomes" id="UP000035337"/>
    </source>
</evidence>
<accession>A0A0G3WIU9</accession>
<dbReference type="InterPro" id="IPR027417">
    <property type="entry name" value="P-loop_NTPase"/>
</dbReference>
<organism evidence="3 4">
    <name type="scientific">Endomicrobium proavitum</name>
    <dbReference type="NCBI Taxonomy" id="1408281"/>
    <lineage>
        <taxon>Bacteria</taxon>
        <taxon>Pseudomonadati</taxon>
        <taxon>Elusimicrobiota</taxon>
        <taxon>Endomicrobiia</taxon>
        <taxon>Endomicrobiales</taxon>
        <taxon>Endomicrobiaceae</taxon>
        <taxon>Endomicrobium</taxon>
    </lineage>
</organism>
<dbReference type="OrthoDB" id="9810761at2"/>
<gene>
    <name evidence="3" type="ORF">Epro_0436</name>
</gene>
<dbReference type="Proteomes" id="UP000035337">
    <property type="component" value="Chromosome"/>
</dbReference>
<evidence type="ECO:0000259" key="2">
    <source>
        <dbReference type="Pfam" id="PF00437"/>
    </source>
</evidence>
<dbReference type="Gene3D" id="3.30.450.380">
    <property type="match status" value="1"/>
</dbReference>
<dbReference type="CDD" id="cd01130">
    <property type="entry name" value="VirB11-like_ATPase"/>
    <property type="match status" value="1"/>
</dbReference>
<dbReference type="InterPro" id="IPR050921">
    <property type="entry name" value="T4SS_GSP_E_ATPase"/>
</dbReference>
<sequence>MFLISPAISIFYRALIANGLSCVASNGSAESIVVDFSVPGNEAFWSVYKNGIKYVEDILPALAGINSKMLKSFLCPQGANLVLGFKEKTINDIPVESVLYLINALNEEFKYVFIVLPDENKTASLELVKRAKCVFLPFMSDTVSSKAAMLLSGFYLANCSLKPRILPLKLDTGHNFHSETVLKTNDLFKNSLSADFNADIQEQIISPRYSYRDKNSSLAASYKTALEFCDNAKYEVETSKEDKDKFFQNESVYTDLRNSIHAKLVDEMKAYADETDSEKLKQTAKTKIDEIVQKLNLKIPKEIYEKLLKELGDDVAGLGVLEDFLKDEKITEIMVNGYNSIYIEKAGKLTETGVTFPDEKRLKTVIDRIVSQIGRHVDEASPIVDARLKDGSRVNAVIRPISLNGPVLTIRKFLKNKLSADSLVSSGSISAEMVEFLKIAVLLKRNIIISGGTGTGKTTLLNAVSSFIGAQERLVTIEDSAELQLQQKHVVRMESRPKSTEGTGEVSIRRLVVNALRMRPDRIIVGECRSGEALDMIQAMSTGHEGSMTTLHANSPQDAVSRLVTMVLMSGMELPERSIVSQIASAINVIVQLTRYSDGSRKISSISVLNKTENDKLYEIKPVFRFELTGLENGAQKGEFKASGFIPDFIKDASKRGVKIDLEIFK</sequence>
<dbReference type="Gene3D" id="3.40.50.300">
    <property type="entry name" value="P-loop containing nucleotide triphosphate hydrolases"/>
    <property type="match status" value="1"/>
</dbReference>
<name>A0A0G3WIU9_9BACT</name>
<dbReference type="RefSeq" id="WP_052570186.1">
    <property type="nucleotide sequence ID" value="NZ_CP009498.1"/>
</dbReference>
<dbReference type="EMBL" id="CP009498">
    <property type="protein sequence ID" value="AKL97815.1"/>
    <property type="molecule type" value="Genomic_DNA"/>
</dbReference>
<protein>
    <submittedName>
        <fullName evidence="3">Type II secretion system protein E</fullName>
    </submittedName>
</protein>
<dbReference type="STRING" id="1408281.Epro_0436"/>
<dbReference type="PATRIC" id="fig|1408281.3.peg.449"/>
<dbReference type="GO" id="GO:0016887">
    <property type="term" value="F:ATP hydrolysis activity"/>
    <property type="evidence" value="ECO:0007669"/>
    <property type="project" value="InterPro"/>
</dbReference>
<dbReference type="Pfam" id="PF00437">
    <property type="entry name" value="T2SSE"/>
    <property type="match status" value="1"/>
</dbReference>
<dbReference type="KEGG" id="epo:Epro_0436"/>
<proteinExistence type="inferred from homology"/>
<dbReference type="SUPFAM" id="SSF52540">
    <property type="entry name" value="P-loop containing nucleoside triphosphate hydrolases"/>
    <property type="match status" value="1"/>
</dbReference>
<keyword evidence="4" id="KW-1185">Reference proteome</keyword>
<evidence type="ECO:0000313" key="3">
    <source>
        <dbReference type="EMBL" id="AKL97815.1"/>
    </source>
</evidence>
<reference evidence="3 4" key="1">
    <citation type="submission" date="2014-09" db="EMBL/GenBank/DDBJ databases">
        <title>Complete genome sequence of Endomicrobium proavitum.</title>
        <authorList>
            <person name="Zheng H."/>
        </authorList>
    </citation>
    <scope>NUCLEOTIDE SEQUENCE [LARGE SCALE GENOMIC DNA]</scope>
    <source>
        <strain evidence="3 4">Rsa215</strain>
    </source>
</reference>
<dbReference type="PANTHER" id="PTHR30486">
    <property type="entry name" value="TWITCHING MOTILITY PROTEIN PILT"/>
    <property type="match status" value="1"/>
</dbReference>
<dbReference type="AlphaFoldDB" id="A0A0G3WIU9"/>
<evidence type="ECO:0000256" key="1">
    <source>
        <dbReference type="ARBA" id="ARBA00006611"/>
    </source>
</evidence>
<dbReference type="InterPro" id="IPR001482">
    <property type="entry name" value="T2SS/T4SS_dom"/>
</dbReference>
<dbReference type="PANTHER" id="PTHR30486:SF15">
    <property type="entry name" value="TYPE II_IV SECRETION SYSTEM ATPASE"/>
    <property type="match status" value="1"/>
</dbReference>